<gene>
    <name evidence="2" type="ORF">IE077_004018</name>
</gene>
<keyword evidence="1" id="KW-1133">Transmembrane helix</keyword>
<evidence type="ECO:0000313" key="2">
    <source>
        <dbReference type="EMBL" id="KAF8819776.1"/>
    </source>
</evidence>
<evidence type="ECO:0000256" key="1">
    <source>
        <dbReference type="SAM" id="Phobius"/>
    </source>
</evidence>
<proteinExistence type="predicted"/>
<protein>
    <submittedName>
        <fullName evidence="2">Uncharacterized protein</fullName>
    </submittedName>
</protein>
<sequence length="129" mass="15035">MQEQPPSAISFPSSVRREEQVLSLGFTAYAHFAFCCGVFLSSQSHTRGTAISEVIEWYLKEYRKFLPVKLSKNPASLKRLYFKLVENMLQDRCILECHNSVGERVLRYNPQFLLWAWEEGAKQYESSFD</sequence>
<feature type="transmembrane region" description="Helical" evidence="1">
    <location>
        <begin position="21"/>
        <end position="40"/>
    </location>
</feature>
<reference evidence="2 3" key="1">
    <citation type="journal article" date="2020" name="bioRxiv">
        <title>Metabolic contributions of an alphaproteobacterial endosymbiont in the apicomplexan Cardiosporidium cionae.</title>
        <authorList>
            <person name="Hunter E.S."/>
            <person name="Paight C.J."/>
            <person name="Lane C.E."/>
        </authorList>
    </citation>
    <scope>NUCLEOTIDE SEQUENCE [LARGE SCALE GENOMIC DNA]</scope>
    <source>
        <strain evidence="2">ESH_2018</strain>
    </source>
</reference>
<evidence type="ECO:0000313" key="3">
    <source>
        <dbReference type="Proteomes" id="UP000823046"/>
    </source>
</evidence>
<keyword evidence="1" id="KW-0812">Transmembrane</keyword>
<dbReference type="EMBL" id="JADAQX010000606">
    <property type="protein sequence ID" value="KAF8819776.1"/>
    <property type="molecule type" value="Genomic_DNA"/>
</dbReference>
<dbReference type="Proteomes" id="UP000823046">
    <property type="component" value="Unassembled WGS sequence"/>
</dbReference>
<accession>A0ABQ7J711</accession>
<comment type="caution">
    <text evidence="2">The sequence shown here is derived from an EMBL/GenBank/DDBJ whole genome shotgun (WGS) entry which is preliminary data.</text>
</comment>
<name>A0ABQ7J711_9APIC</name>
<organism evidence="2 3">
    <name type="scientific">Cardiosporidium cionae</name>
    <dbReference type="NCBI Taxonomy" id="476202"/>
    <lineage>
        <taxon>Eukaryota</taxon>
        <taxon>Sar</taxon>
        <taxon>Alveolata</taxon>
        <taxon>Apicomplexa</taxon>
        <taxon>Aconoidasida</taxon>
        <taxon>Nephromycida</taxon>
        <taxon>Cardiosporidium</taxon>
    </lineage>
</organism>
<keyword evidence="1" id="KW-0472">Membrane</keyword>
<keyword evidence="3" id="KW-1185">Reference proteome</keyword>